<reference evidence="5 6" key="1">
    <citation type="submission" date="2019-05" db="EMBL/GenBank/DDBJ databases">
        <authorList>
            <person name="Escoto-Diaz C.E."/>
            <person name="Dunn C.M."/>
            <person name="Emiroglu E.C."/>
            <person name="Foster A.J."/>
            <person name="Jackson B.L."/>
            <person name="Kidd N.C."/>
            <person name="McNeill E.S."/>
            <person name="Scott S.A."/>
            <person name="Small J.T."/>
            <person name="Smith A.T."/>
            <person name="Stanek A.M."/>
            <person name="Wise B.M."/>
            <person name="Frost V.J."/>
            <person name="Westover K.M."/>
            <person name="Garlena R.A."/>
            <person name="Russell D.A."/>
            <person name="Pope W.H."/>
            <person name="Jacobs-Sera D."/>
            <person name="Hatfull G.F."/>
        </authorList>
    </citation>
    <scope>NUCLEOTIDE SEQUENCE [LARGE SCALE GENOMIC DNA]</scope>
</reference>
<dbReference type="PANTHER" id="PTHR10133">
    <property type="entry name" value="DNA POLYMERASE I"/>
    <property type="match status" value="1"/>
</dbReference>
<dbReference type="SUPFAM" id="SSF56672">
    <property type="entry name" value="DNA/RNA polymerases"/>
    <property type="match status" value="1"/>
</dbReference>
<keyword evidence="6" id="KW-1185">Reference proteome</keyword>
<dbReference type="SMART" id="SM00482">
    <property type="entry name" value="POLAc"/>
    <property type="match status" value="1"/>
</dbReference>
<dbReference type="Gene3D" id="3.30.70.370">
    <property type="match status" value="1"/>
</dbReference>
<organism evidence="5 6">
    <name type="scientific">Microbacterium phage MonChoix</name>
    <dbReference type="NCBI Taxonomy" id="2590880"/>
    <lineage>
        <taxon>Viruses</taxon>
        <taxon>Duplodnaviria</taxon>
        <taxon>Heunggongvirae</taxon>
        <taxon>Uroviricota</taxon>
        <taxon>Caudoviricetes</taxon>
        <taxon>Ilzatvirus</taxon>
        <taxon>Ilzatvirus monchoix</taxon>
    </lineage>
</organism>
<dbReference type="GeneID" id="56214223"/>
<dbReference type="InterPro" id="IPR001098">
    <property type="entry name" value="DNA-dir_DNA_pol_A_palm_dom"/>
</dbReference>
<evidence type="ECO:0000313" key="5">
    <source>
        <dbReference type="EMBL" id="QDF16002.1"/>
    </source>
</evidence>
<dbReference type="Gene3D" id="3.30.420.10">
    <property type="entry name" value="Ribonuclease H-like superfamily/Ribonuclease H"/>
    <property type="match status" value="1"/>
</dbReference>
<proteinExistence type="predicted"/>
<dbReference type="InterPro" id="IPR012337">
    <property type="entry name" value="RNaseH-like_sf"/>
</dbReference>
<dbReference type="InterPro" id="IPR043502">
    <property type="entry name" value="DNA/RNA_pol_sf"/>
</dbReference>
<protein>
    <submittedName>
        <fullName evidence="5">DNA polymerase I</fullName>
    </submittedName>
</protein>
<feature type="compositionally biased region" description="Polar residues" evidence="3">
    <location>
        <begin position="346"/>
        <end position="366"/>
    </location>
</feature>
<accession>A0A4Y6EC51</accession>
<evidence type="ECO:0000256" key="3">
    <source>
        <dbReference type="SAM" id="MobiDB-lite"/>
    </source>
</evidence>
<dbReference type="GO" id="GO:0003887">
    <property type="term" value="F:DNA-directed DNA polymerase activity"/>
    <property type="evidence" value="ECO:0007669"/>
    <property type="project" value="InterPro"/>
</dbReference>
<feature type="domain" description="DNA-directed DNA polymerase family A palm" evidence="4">
    <location>
        <begin position="369"/>
        <end position="579"/>
    </location>
</feature>
<dbReference type="InterPro" id="IPR002562">
    <property type="entry name" value="3'-5'_exonuclease_dom"/>
</dbReference>
<name>A0A4Y6EC51_9CAUD</name>
<feature type="region of interest" description="Disordered" evidence="3">
    <location>
        <begin position="346"/>
        <end position="370"/>
    </location>
</feature>
<evidence type="ECO:0000313" key="6">
    <source>
        <dbReference type="Proteomes" id="UP000319738"/>
    </source>
</evidence>
<gene>
    <name evidence="5" type="primary">37</name>
    <name evidence="5" type="ORF">SEA_MONCHOIX_37</name>
</gene>
<dbReference type="InterPro" id="IPR002298">
    <property type="entry name" value="DNA_polymerase_A"/>
</dbReference>
<keyword evidence="1" id="KW-0235">DNA replication</keyword>
<dbReference type="GO" id="GO:0006302">
    <property type="term" value="P:double-strand break repair"/>
    <property type="evidence" value="ECO:0007669"/>
    <property type="project" value="TreeGrafter"/>
</dbReference>
<evidence type="ECO:0000256" key="2">
    <source>
        <dbReference type="ARBA" id="ARBA00023109"/>
    </source>
</evidence>
<dbReference type="Gene3D" id="1.10.150.20">
    <property type="entry name" value="5' to 3' exonuclease, C-terminal subdomain"/>
    <property type="match status" value="1"/>
</dbReference>
<dbReference type="Proteomes" id="UP000319738">
    <property type="component" value="Segment"/>
</dbReference>
<dbReference type="PRINTS" id="PR00868">
    <property type="entry name" value="DNAPOLI"/>
</dbReference>
<dbReference type="PANTHER" id="PTHR10133:SF27">
    <property type="entry name" value="DNA POLYMERASE NU"/>
    <property type="match status" value="1"/>
</dbReference>
<keyword evidence="2" id="KW-1194">Viral DNA replication</keyword>
<dbReference type="Pfam" id="PF01612">
    <property type="entry name" value="DNA_pol_A_exo1"/>
    <property type="match status" value="1"/>
</dbReference>
<dbReference type="InterPro" id="IPR036397">
    <property type="entry name" value="RNaseH_sf"/>
</dbReference>
<dbReference type="Pfam" id="PF00476">
    <property type="entry name" value="DNA_pol_A"/>
    <property type="match status" value="1"/>
</dbReference>
<evidence type="ECO:0000256" key="1">
    <source>
        <dbReference type="ARBA" id="ARBA00022705"/>
    </source>
</evidence>
<dbReference type="KEGG" id="vg:56214223"/>
<dbReference type="GO" id="GO:0008408">
    <property type="term" value="F:3'-5' exonuclease activity"/>
    <property type="evidence" value="ECO:0007669"/>
    <property type="project" value="InterPro"/>
</dbReference>
<dbReference type="GO" id="GO:0039693">
    <property type="term" value="P:viral DNA genome replication"/>
    <property type="evidence" value="ECO:0007669"/>
    <property type="project" value="UniProtKB-KW"/>
</dbReference>
<dbReference type="EMBL" id="MK894437">
    <property type="protein sequence ID" value="QDF16002.1"/>
    <property type="molecule type" value="Genomic_DNA"/>
</dbReference>
<evidence type="ECO:0000259" key="4">
    <source>
        <dbReference type="SMART" id="SM00482"/>
    </source>
</evidence>
<dbReference type="GO" id="GO:0003677">
    <property type="term" value="F:DNA binding"/>
    <property type="evidence" value="ECO:0007669"/>
    <property type="project" value="InterPro"/>
</dbReference>
<dbReference type="Gene3D" id="1.20.1060.10">
    <property type="entry name" value="Taq DNA Polymerase, Chain T, domain 4"/>
    <property type="match status" value="1"/>
</dbReference>
<dbReference type="GO" id="GO:0006261">
    <property type="term" value="P:DNA-templated DNA replication"/>
    <property type="evidence" value="ECO:0007669"/>
    <property type="project" value="InterPro"/>
</dbReference>
<dbReference type="RefSeq" id="YP_009908676.1">
    <property type="nucleotide sequence ID" value="NC_049928.1"/>
</dbReference>
<dbReference type="SUPFAM" id="SSF53098">
    <property type="entry name" value="Ribonuclease H-like"/>
    <property type="match status" value="1"/>
</dbReference>
<sequence length="622" mass="71956">MQIMISDDWAEVQEYLDQTDDIVYFDIETTSLFYDKGQLLCIAFAPLDRKDILVWWPRRQSEIRKLRIRKGAAHNSPFDATWLERDGARVRMVWDTMFMAHLIDENRTIGLDDLGHRLLNYGKQEIDVTVFGDWFGKRWEDRVNIPRSQWKVRKLEVSRYVATDVAIGRDLLKWQKAHIRKNLRPGENPVYVMQQIMLPAVKPLKMMEANQMPVRLGMVTKTKQRVQEEIAAIEAQLDRSVPDKERWPDFLKKSKVNWGNTNWTKWWLYVYQGAKCPAVGKPTKTWPDGAPSLSAENLGKIDHPAARLLIKRSTLYKQLTGFLVPIEERTVNGRISTSFNLTGTVTGRLSSSSPGKEQPGLNSQQIPRDKATRNLFGERGRAWIEVDFGQLELRVAAVMSGDKTMLSLFERDEDIHTFMALKLVKDKHSLTKEDRSLAKGVNFGFIYGMREKHFADYVYENYGVTINPKDAGKFRAEFFETFSYLEDWYRKQRREAIEYGGVHNEFGRFRHLPKVYDGDFWIQENAFRQAINSPVQSTGSDFMLLSLAKLARDPKMSLWDAQLITTVHDSVCLTAPYKNARKVGRLVKQTLENADANLKRKFFLKADVTISRCWGGEALAEF</sequence>